<accession>A0A9Q1C098</accession>
<dbReference type="EMBL" id="JAIZAY010000009">
    <property type="protein sequence ID" value="KAJ8035992.1"/>
    <property type="molecule type" value="Genomic_DNA"/>
</dbReference>
<dbReference type="GO" id="GO:0009653">
    <property type="term" value="P:anatomical structure morphogenesis"/>
    <property type="evidence" value="ECO:0007669"/>
    <property type="project" value="TreeGrafter"/>
</dbReference>
<proteinExistence type="predicted"/>
<sequence>MKTILYFINFAMYIAVRQQRCSALNGEWTSVVSACIRGHNNVVTHSTSVQACQELCEQQDNFRCLSIDFHSNGGNCHLSRYNRNSVPSTDDFTQPCYLDGWLYAERKDLDFPWSEVVHGCIRGNNRRDYSTSSMEACQLRCERETSFPCLSVDFKDGQCLLSDFNRESVRPLSDYTQPCYIEGFQYSERTDKKYFWTETASACIRGNNNEHHNNINSLEACKDLCYQENTFACLSVDYHPTHANKPCHLSSFNRNSVQPSGDFTQPCYLDGWLYAERVNVGQWIPVIERACIRGHNEWEADTEDFESCKILCSQKSNCCSIDYNRETKRCLMTSHTRASVTDSTFLSPCSGYSYSERTDLRCVTS</sequence>
<dbReference type="InterPro" id="IPR052774">
    <property type="entry name" value="Celegans_DevNeuronal_Protein"/>
</dbReference>
<reference evidence="2" key="1">
    <citation type="submission" date="2021-10" db="EMBL/GenBank/DDBJ databases">
        <title>Tropical sea cucumber genome reveals ecological adaptation and Cuvierian tubules defense mechanism.</title>
        <authorList>
            <person name="Chen T."/>
        </authorList>
    </citation>
    <scope>NUCLEOTIDE SEQUENCE</scope>
    <source>
        <strain evidence="2">Nanhai2018</strain>
        <tissue evidence="2">Muscle</tissue>
    </source>
</reference>
<dbReference type="OrthoDB" id="5775605at2759"/>
<dbReference type="Gene3D" id="3.50.4.10">
    <property type="entry name" value="Hepatocyte Growth Factor"/>
    <property type="match status" value="3"/>
</dbReference>
<dbReference type="PANTHER" id="PTHR47327:SF7">
    <property type="entry name" value="GH08941P"/>
    <property type="match status" value="1"/>
</dbReference>
<feature type="domain" description="Apple" evidence="1">
    <location>
        <begin position="21"/>
        <end position="96"/>
    </location>
</feature>
<dbReference type="AlphaFoldDB" id="A0A9Q1C098"/>
<protein>
    <recommendedName>
        <fullName evidence="1">Apple domain-containing protein</fullName>
    </recommendedName>
</protein>
<name>A0A9Q1C098_HOLLE</name>
<dbReference type="Pfam" id="PF00024">
    <property type="entry name" value="PAN_1"/>
    <property type="match status" value="4"/>
</dbReference>
<dbReference type="SUPFAM" id="SSF57414">
    <property type="entry name" value="Hairpin loop containing domain-like"/>
    <property type="match status" value="4"/>
</dbReference>
<evidence type="ECO:0000313" key="3">
    <source>
        <dbReference type="Proteomes" id="UP001152320"/>
    </source>
</evidence>
<gene>
    <name evidence="2" type="ORF">HOLleu_19841</name>
</gene>
<organism evidence="2 3">
    <name type="scientific">Holothuria leucospilota</name>
    <name type="common">Black long sea cucumber</name>
    <name type="synonym">Mertensiothuria leucospilota</name>
    <dbReference type="NCBI Taxonomy" id="206669"/>
    <lineage>
        <taxon>Eukaryota</taxon>
        <taxon>Metazoa</taxon>
        <taxon>Echinodermata</taxon>
        <taxon>Eleutherozoa</taxon>
        <taxon>Echinozoa</taxon>
        <taxon>Holothuroidea</taxon>
        <taxon>Aspidochirotacea</taxon>
        <taxon>Aspidochirotida</taxon>
        <taxon>Holothuriidae</taxon>
        <taxon>Holothuria</taxon>
    </lineage>
</organism>
<dbReference type="SMART" id="SM00473">
    <property type="entry name" value="PAN_AP"/>
    <property type="match status" value="4"/>
</dbReference>
<dbReference type="PANTHER" id="PTHR47327">
    <property type="entry name" value="FI18240P1-RELATED"/>
    <property type="match status" value="1"/>
</dbReference>
<dbReference type="InterPro" id="IPR003609">
    <property type="entry name" value="Pan_app"/>
</dbReference>
<evidence type="ECO:0000259" key="1">
    <source>
        <dbReference type="PROSITE" id="PS50948"/>
    </source>
</evidence>
<evidence type="ECO:0000313" key="2">
    <source>
        <dbReference type="EMBL" id="KAJ8035992.1"/>
    </source>
</evidence>
<keyword evidence="3" id="KW-1185">Reference proteome</keyword>
<dbReference type="PROSITE" id="PS50948">
    <property type="entry name" value="PAN"/>
    <property type="match status" value="1"/>
</dbReference>
<comment type="caution">
    <text evidence="2">The sequence shown here is derived from an EMBL/GenBank/DDBJ whole genome shotgun (WGS) entry which is preliminary data.</text>
</comment>
<dbReference type="Proteomes" id="UP001152320">
    <property type="component" value="Chromosome 9"/>
</dbReference>